<dbReference type="KEGG" id="bhg:I6G56_20245"/>
<dbReference type="RefSeq" id="WP_156436737.1">
    <property type="nucleotide sequence ID" value="NZ_CP013382.1"/>
</dbReference>
<reference evidence="1 2" key="1">
    <citation type="submission" date="2020-12" db="EMBL/GenBank/DDBJ databases">
        <title>FDA dAtabase for Regulatory Grade micrObial Sequences (FDA-ARGOS): Supporting development and validation of Infectious Disease Dx tests.</title>
        <authorList>
            <person name="Nelson B."/>
            <person name="Plummer A."/>
            <person name="Tallon L."/>
            <person name="Sadzewicz L."/>
            <person name="Zhao X."/>
            <person name="Boylan J."/>
            <person name="Ott S."/>
            <person name="Bowen H."/>
            <person name="Vavikolanu K."/>
            <person name="Mehta A."/>
            <person name="Aluvathingal J."/>
            <person name="Nadendla S."/>
            <person name="Myers T."/>
            <person name="Yan Y."/>
            <person name="Sichtig H."/>
        </authorList>
    </citation>
    <scope>NUCLEOTIDE SEQUENCE [LARGE SCALE GENOMIC DNA]</scope>
    <source>
        <strain evidence="1 2">FDAARGOS_899</strain>
    </source>
</reference>
<accession>A0A7T2U704</accession>
<name>A0A7T2U704_9BURK</name>
<dbReference type="EMBL" id="CP065687">
    <property type="protein sequence ID" value="QPS46822.1"/>
    <property type="molecule type" value="Genomic_DNA"/>
</dbReference>
<protein>
    <submittedName>
        <fullName evidence="1">Uncharacterized protein</fullName>
    </submittedName>
</protein>
<dbReference type="Proteomes" id="UP000594943">
    <property type="component" value="Chromosome 2"/>
</dbReference>
<evidence type="ECO:0000313" key="2">
    <source>
        <dbReference type="Proteomes" id="UP000594943"/>
    </source>
</evidence>
<gene>
    <name evidence="1" type="ORF">I6G56_20245</name>
</gene>
<organism evidence="1 2">
    <name type="scientific">Burkholderia humptydooensis</name>
    <dbReference type="NCBI Taxonomy" id="430531"/>
    <lineage>
        <taxon>Bacteria</taxon>
        <taxon>Pseudomonadati</taxon>
        <taxon>Pseudomonadota</taxon>
        <taxon>Betaproteobacteria</taxon>
        <taxon>Burkholderiales</taxon>
        <taxon>Burkholderiaceae</taxon>
        <taxon>Burkholderia</taxon>
        <taxon>pseudomallei group</taxon>
    </lineage>
</organism>
<proteinExistence type="predicted"/>
<dbReference type="AlphaFoldDB" id="A0A7T2U704"/>
<evidence type="ECO:0000313" key="1">
    <source>
        <dbReference type="EMBL" id="QPS46822.1"/>
    </source>
</evidence>
<sequence>MYASQRFTTSKFALLTATLQADLDRVECELRTRIRSANQYTSNKEKDNFSDIAELAATLRAELAAIDNLNGAASNHLETDC</sequence>